<feature type="domain" description="PD-(D/E)XK endonuclease-like" evidence="1">
    <location>
        <begin position="21"/>
        <end position="184"/>
    </location>
</feature>
<dbReference type="Pfam" id="PF12705">
    <property type="entry name" value="PDDEXK_1"/>
    <property type="match status" value="1"/>
</dbReference>
<reference evidence="2 3" key="1">
    <citation type="journal article" date="2016" name="Nat. Commun.">
        <title>Thousands of microbial genomes shed light on interconnected biogeochemical processes in an aquifer system.</title>
        <authorList>
            <person name="Anantharaman K."/>
            <person name="Brown C.T."/>
            <person name="Hug L.A."/>
            <person name="Sharon I."/>
            <person name="Castelle C.J."/>
            <person name="Probst A.J."/>
            <person name="Thomas B.C."/>
            <person name="Singh A."/>
            <person name="Wilkins M.J."/>
            <person name="Karaoz U."/>
            <person name="Brodie E.L."/>
            <person name="Williams K.H."/>
            <person name="Hubbard S.S."/>
            <person name="Banfield J.F."/>
        </authorList>
    </citation>
    <scope>NUCLEOTIDE SEQUENCE [LARGE SCALE GENOMIC DNA]</scope>
</reference>
<dbReference type="Gene3D" id="3.90.320.10">
    <property type="match status" value="1"/>
</dbReference>
<dbReference type="InterPro" id="IPR038726">
    <property type="entry name" value="PDDEXK_AddAB-type"/>
</dbReference>
<name>A0A1G2I6Y0_9BACT</name>
<evidence type="ECO:0000313" key="3">
    <source>
        <dbReference type="Proteomes" id="UP000179214"/>
    </source>
</evidence>
<comment type="caution">
    <text evidence="2">The sequence shown here is derived from an EMBL/GenBank/DDBJ whole genome shotgun (WGS) entry which is preliminary data.</text>
</comment>
<accession>A0A1G2I6Y0</accession>
<dbReference type="InterPro" id="IPR011604">
    <property type="entry name" value="PDDEXK-like_dom_sf"/>
</dbReference>
<dbReference type="AlphaFoldDB" id="A0A1G2I6Y0"/>
<feature type="non-terminal residue" evidence="2">
    <location>
        <position position="218"/>
    </location>
</feature>
<sequence>MPIQKRRTNLYKSDSEVPFNISRSKIALFSECPQCFYLDRKLGIARPDIPEYSLNNAVDHLLKNEFDLLREKKQPHRLMQQYNINAIPFWHPSFSIWRDDHGTRIGATTLHQKTNLNIHGIVDDLWVSTKNQELYIVDYKATSAHEISMESKYKQGYKRQIEVYQWIFRRMGFLVSNVGYFLFANAQKHHSGFHGKLQFETTIIPYQGDDSWIEPNIL</sequence>
<protein>
    <recommendedName>
        <fullName evidence="1">PD-(D/E)XK endonuclease-like domain-containing protein</fullName>
    </recommendedName>
</protein>
<gene>
    <name evidence="2" type="ORF">A3F47_02190</name>
</gene>
<organism evidence="2 3">
    <name type="scientific">Candidatus Staskawiczbacteria bacterium RIFCSPHIGHO2_12_FULL_38_11</name>
    <dbReference type="NCBI Taxonomy" id="1802209"/>
    <lineage>
        <taxon>Bacteria</taxon>
        <taxon>Candidatus Staskawicziibacteriota</taxon>
    </lineage>
</organism>
<proteinExistence type="predicted"/>
<dbReference type="Proteomes" id="UP000179214">
    <property type="component" value="Unassembled WGS sequence"/>
</dbReference>
<evidence type="ECO:0000259" key="1">
    <source>
        <dbReference type="Pfam" id="PF12705"/>
    </source>
</evidence>
<evidence type="ECO:0000313" key="2">
    <source>
        <dbReference type="EMBL" id="OGZ70130.1"/>
    </source>
</evidence>
<dbReference type="EMBL" id="MHOV01000018">
    <property type="protein sequence ID" value="OGZ70130.1"/>
    <property type="molecule type" value="Genomic_DNA"/>
</dbReference>